<dbReference type="AlphaFoldDB" id="A0A9X4AZJ2"/>
<dbReference type="CDD" id="cd02440">
    <property type="entry name" value="AdoMet_MTases"/>
    <property type="match status" value="1"/>
</dbReference>
<dbReference type="Proteomes" id="UP001141183">
    <property type="component" value="Unassembled WGS sequence"/>
</dbReference>
<accession>A0A9X4AZJ2</accession>
<comment type="caution">
    <text evidence="2">The sequence shown here is derived from an EMBL/GenBank/DDBJ whole genome shotgun (WGS) entry which is preliminary data.</text>
</comment>
<dbReference type="GO" id="GO:0032259">
    <property type="term" value="P:methylation"/>
    <property type="evidence" value="ECO:0007669"/>
    <property type="project" value="UniProtKB-KW"/>
</dbReference>
<dbReference type="PANTHER" id="PTHR45128:SF1">
    <property type="entry name" value="S-ADENOSYLMETHIONINE-DEPENDENT METHYLTRANSFERASE RV2258C"/>
    <property type="match status" value="1"/>
</dbReference>
<reference evidence="2" key="1">
    <citation type="submission" date="2022-05" db="EMBL/GenBank/DDBJ databases">
        <title>Draft genome sequence of Clostridium tertium strain CP3 isolated from Peru.</title>
        <authorList>
            <person name="Hurtado R."/>
            <person name="Lima L."/>
            <person name="Sousa T."/>
            <person name="Jaiswal A.K."/>
            <person name="Tiwari S."/>
            <person name="Maturrano L."/>
            <person name="Brenig B."/>
            <person name="Azevedo V."/>
        </authorList>
    </citation>
    <scope>NUCLEOTIDE SEQUENCE</scope>
    <source>
        <strain evidence="2">CP3</strain>
    </source>
</reference>
<name>A0A9X4AZJ2_9CLOT</name>
<protein>
    <submittedName>
        <fullName evidence="2">Class I SAM-dependent methyltransferase</fullName>
    </submittedName>
</protein>
<evidence type="ECO:0000313" key="2">
    <source>
        <dbReference type="EMBL" id="MDC4239904.1"/>
    </source>
</evidence>
<dbReference type="RefSeq" id="WP_008678883.1">
    <property type="nucleotide sequence ID" value="NZ_CABKOG010000003.1"/>
</dbReference>
<organism evidence="2 3">
    <name type="scientific">Clostridium tertium</name>
    <dbReference type="NCBI Taxonomy" id="1559"/>
    <lineage>
        <taxon>Bacteria</taxon>
        <taxon>Bacillati</taxon>
        <taxon>Bacillota</taxon>
        <taxon>Clostridia</taxon>
        <taxon>Eubacteriales</taxon>
        <taxon>Clostridiaceae</taxon>
        <taxon>Clostridium</taxon>
    </lineage>
</organism>
<sequence>MNNHKFDIKKLNKLNNPERLSLIDLDKIIEELQLPKDSTIVDIGIGTGIFSEAFLSKLPNSKGLGFDISEDMIKWVKENRKDASTGRLSIAIMSENEIPLAENTADLVFMITVHHELKDPVSLLKDAKRVLKNDGKLLICDWKEGVHKHFVTKESILEDLDSSGFKNIKELNNSNKLISLIATK</sequence>
<dbReference type="InterPro" id="IPR013216">
    <property type="entry name" value="Methyltransf_11"/>
</dbReference>
<keyword evidence="3" id="KW-1185">Reference proteome</keyword>
<dbReference type="Pfam" id="PF08241">
    <property type="entry name" value="Methyltransf_11"/>
    <property type="match status" value="1"/>
</dbReference>
<dbReference type="InterPro" id="IPR053173">
    <property type="entry name" value="SAM-binding_MTase"/>
</dbReference>
<keyword evidence="2" id="KW-0808">Transferase</keyword>
<evidence type="ECO:0000259" key="1">
    <source>
        <dbReference type="Pfam" id="PF08241"/>
    </source>
</evidence>
<dbReference type="SUPFAM" id="SSF53335">
    <property type="entry name" value="S-adenosyl-L-methionine-dependent methyltransferases"/>
    <property type="match status" value="1"/>
</dbReference>
<dbReference type="Gene3D" id="3.40.50.150">
    <property type="entry name" value="Vaccinia Virus protein VP39"/>
    <property type="match status" value="1"/>
</dbReference>
<gene>
    <name evidence="2" type="ORF">NE398_06965</name>
</gene>
<feature type="domain" description="Methyltransferase type 11" evidence="1">
    <location>
        <begin position="41"/>
        <end position="139"/>
    </location>
</feature>
<dbReference type="EMBL" id="JAMRYU010000006">
    <property type="protein sequence ID" value="MDC4239904.1"/>
    <property type="molecule type" value="Genomic_DNA"/>
</dbReference>
<dbReference type="GO" id="GO:0008757">
    <property type="term" value="F:S-adenosylmethionine-dependent methyltransferase activity"/>
    <property type="evidence" value="ECO:0007669"/>
    <property type="project" value="InterPro"/>
</dbReference>
<proteinExistence type="predicted"/>
<evidence type="ECO:0000313" key="3">
    <source>
        <dbReference type="Proteomes" id="UP001141183"/>
    </source>
</evidence>
<dbReference type="PANTHER" id="PTHR45128">
    <property type="entry name" value="METHYLTRANSFERASE TYPE 11"/>
    <property type="match status" value="1"/>
</dbReference>
<keyword evidence="2" id="KW-0489">Methyltransferase</keyword>
<dbReference type="InterPro" id="IPR029063">
    <property type="entry name" value="SAM-dependent_MTases_sf"/>
</dbReference>